<dbReference type="EMBL" id="JAIWOZ010000004">
    <property type="protein sequence ID" value="KAH6606166.1"/>
    <property type="molecule type" value="Genomic_DNA"/>
</dbReference>
<evidence type="ECO:0000313" key="2">
    <source>
        <dbReference type="Proteomes" id="UP000827724"/>
    </source>
</evidence>
<dbReference type="Proteomes" id="UP000827724">
    <property type="component" value="Unassembled WGS sequence"/>
</dbReference>
<evidence type="ECO:0000313" key="1">
    <source>
        <dbReference type="EMBL" id="KAH6606166.1"/>
    </source>
</evidence>
<keyword evidence="2" id="KW-1185">Reference proteome</keyword>
<accession>A0A9P8QJ46</accession>
<gene>
    <name evidence="1" type="ORF">Trco_005319</name>
</gene>
<dbReference type="AlphaFoldDB" id="A0A9P8QJ46"/>
<reference evidence="1" key="1">
    <citation type="submission" date="2021-08" db="EMBL/GenBank/DDBJ databases">
        <title>Chromosome-Level Trichoderma cornu-damae using Hi-C Data.</title>
        <authorList>
            <person name="Kim C.S."/>
        </authorList>
    </citation>
    <scope>NUCLEOTIDE SEQUENCE</scope>
    <source>
        <strain evidence="1">KA19-0412C</strain>
    </source>
</reference>
<comment type="caution">
    <text evidence="1">The sequence shown here is derived from an EMBL/GenBank/DDBJ whole genome shotgun (WGS) entry which is preliminary data.</text>
</comment>
<protein>
    <submittedName>
        <fullName evidence="1">Uncharacterized protein</fullName>
    </submittedName>
</protein>
<name>A0A9P8QJ46_9HYPO</name>
<dbReference type="OrthoDB" id="4875736at2759"/>
<proteinExistence type="predicted"/>
<organism evidence="1 2">
    <name type="scientific">Trichoderma cornu-damae</name>
    <dbReference type="NCBI Taxonomy" id="654480"/>
    <lineage>
        <taxon>Eukaryota</taxon>
        <taxon>Fungi</taxon>
        <taxon>Dikarya</taxon>
        <taxon>Ascomycota</taxon>
        <taxon>Pezizomycotina</taxon>
        <taxon>Sordariomycetes</taxon>
        <taxon>Hypocreomycetidae</taxon>
        <taxon>Hypocreales</taxon>
        <taxon>Hypocreaceae</taxon>
        <taxon>Trichoderma</taxon>
    </lineage>
</organism>
<sequence>MLATKLGRDIELQITRDKRSFDVANLMRAVTYLHAEMVHFGVSIHRDPHQVWKDVLENANPSFIAMRPRFREMMDEKRVVVTKDEFLSEFDLFASEEGLNGQVVVLMNCPGCERLVTFHTTAALKKASAEVPQNRTPQPIKTPFDKTSFSRTQLIHIFALQITFFVPPQSHARKDAQHRQGNSALQRQYNRMHHGMKQPPHLHLPLPQGGGICQAISLAISISTRARQYPDVAAAKEAAPDIVPEARETDDQAELSARDMAEAEVAAVDAICTAPEGKERRGGRALSGGVTVRDDDGDDEAFVGDTTVVELAGELW</sequence>